<evidence type="ECO:0000313" key="1">
    <source>
        <dbReference type="EMBL" id="KAK2941837.1"/>
    </source>
</evidence>
<accession>A0ABQ9WQR3</accession>
<proteinExistence type="predicted"/>
<evidence type="ECO:0000313" key="2">
    <source>
        <dbReference type="Proteomes" id="UP001281761"/>
    </source>
</evidence>
<organism evidence="1 2">
    <name type="scientific">Blattamonas nauphoetae</name>
    <dbReference type="NCBI Taxonomy" id="2049346"/>
    <lineage>
        <taxon>Eukaryota</taxon>
        <taxon>Metamonada</taxon>
        <taxon>Preaxostyla</taxon>
        <taxon>Oxymonadida</taxon>
        <taxon>Blattamonas</taxon>
    </lineage>
</organism>
<sequence>MERIPIKHNCDPFSKSEAVCIARRSKHGSECVMAAGKIHVLEDRTPLRCDDSRLIVDSCEFVFKSEVSPSLFTTRSTSGKSICGTVKWGPFSGDVRVVCEQLVCAGLEDRKVPISEHLALPDVLPLGSCHAVLQRERCGQCVRSQRERVFGRRGARRERQNDAAVAEQFIHAQPSTFTDFLDFKYIQHATIEVTTNHRYIRCLFQQCTTSNVYGGAIRCDSGASLEIVSCRFDQNTAIASSGDLAYIGGGIYFKETDSLLNFTWHIRSTRKTTPTLEDPPRFWSRAIADVGKEMCCLFFNNEALDVQPTTVDGQPVTASVGNDIRFDTNKEWKAILANDSSFINSFSDSRFPRISIGYGPHIVDFSYLAPSSYTVLDVRLPDPAVLVDISKGSNGPVCGRRIRVGVRRLGMPARNGWRRTMCRLLWRLGDTTRRRRSRLARRL</sequence>
<reference evidence="1 2" key="1">
    <citation type="journal article" date="2022" name="bioRxiv">
        <title>Genomics of Preaxostyla Flagellates Illuminates Evolutionary Transitions and the Path Towards Mitochondrial Loss.</title>
        <authorList>
            <person name="Novak L.V.F."/>
            <person name="Treitli S.C."/>
            <person name="Pyrih J."/>
            <person name="Halakuc P."/>
            <person name="Pipaliya S.V."/>
            <person name="Vacek V."/>
            <person name="Brzon O."/>
            <person name="Soukal P."/>
            <person name="Eme L."/>
            <person name="Dacks J.B."/>
            <person name="Karnkowska A."/>
            <person name="Elias M."/>
            <person name="Hampl V."/>
        </authorList>
    </citation>
    <scope>NUCLEOTIDE SEQUENCE [LARGE SCALE GENOMIC DNA]</scope>
    <source>
        <strain evidence="1">NAU3</strain>
        <tissue evidence="1">Gut</tissue>
    </source>
</reference>
<keyword evidence="2" id="KW-1185">Reference proteome</keyword>
<name>A0ABQ9WQR3_9EUKA</name>
<dbReference type="Proteomes" id="UP001281761">
    <property type="component" value="Unassembled WGS sequence"/>
</dbReference>
<dbReference type="EMBL" id="JARBJD010000457">
    <property type="protein sequence ID" value="KAK2941837.1"/>
    <property type="molecule type" value="Genomic_DNA"/>
</dbReference>
<comment type="caution">
    <text evidence="1">The sequence shown here is derived from an EMBL/GenBank/DDBJ whole genome shotgun (WGS) entry which is preliminary data.</text>
</comment>
<protein>
    <submittedName>
        <fullName evidence="1">Uncharacterized protein</fullName>
    </submittedName>
</protein>
<gene>
    <name evidence="1" type="ORF">BLNAU_23243</name>
</gene>